<reference evidence="1" key="1">
    <citation type="journal article" date="2005" name="PLoS Biol.">
        <title>New insights into metabolic properties of marine bacteria encoding proteorhodopsins.</title>
        <authorList>
            <person name="Sabehi G."/>
            <person name="Loy A."/>
            <person name="Jung K.H."/>
            <person name="Partha R."/>
            <person name="Spudich J.L."/>
            <person name="Isaacson T."/>
            <person name="Hirschberg J."/>
            <person name="Wagner M."/>
            <person name="Beja O."/>
        </authorList>
    </citation>
    <scope>NUCLEOTIDE SEQUENCE</scope>
</reference>
<organism evidence="1">
    <name type="scientific">uncultured bacterium BAC17H8</name>
    <dbReference type="NCBI Taxonomy" id="332980"/>
    <lineage>
        <taxon>Bacteria</taxon>
        <taxon>environmental samples</taxon>
    </lineage>
</organism>
<proteinExistence type="predicted"/>
<dbReference type="AlphaFoldDB" id="Q4JMT7"/>
<sequence>MQDKLIAMDEPVIEDFVDEAPVEDKPSPDSKTLPMIEITHFDETDHPAGTYRRPLHSFL</sequence>
<name>Q4JMT7_9BACT</name>
<evidence type="ECO:0000313" key="1">
    <source>
        <dbReference type="EMBL" id="AAY87226.1"/>
    </source>
</evidence>
<accession>Q4JMT7</accession>
<protein>
    <submittedName>
        <fullName evidence="1">Uncharacterized protein</fullName>
    </submittedName>
</protein>
<dbReference type="EMBL" id="DQ068068">
    <property type="protein sequence ID" value="AAY87226.1"/>
    <property type="molecule type" value="Genomic_DNA"/>
</dbReference>